<comment type="similarity">
    <text evidence="3">Belongs to the CTU2/NCS2 family.</text>
</comment>
<dbReference type="GO" id="GO:0016783">
    <property type="term" value="F:sulfurtransferase activity"/>
    <property type="evidence" value="ECO:0007669"/>
    <property type="project" value="TreeGrafter"/>
</dbReference>
<keyword evidence="1 3" id="KW-0963">Cytoplasm</keyword>
<dbReference type="GO" id="GO:0007124">
    <property type="term" value="P:pseudohyphal growth"/>
    <property type="evidence" value="ECO:0007669"/>
    <property type="project" value="EnsemblFungi"/>
</dbReference>
<comment type="subcellular location">
    <subcellularLocation>
        <location evidence="3">Cytoplasm</location>
    </subcellularLocation>
</comment>
<reference evidence="4 5" key="1">
    <citation type="journal article" date="2016" name="Proc. Natl. Acad. Sci. U.S.A.">
        <title>Comparative genomics of biotechnologically important yeasts.</title>
        <authorList>
            <person name="Riley R."/>
            <person name="Haridas S."/>
            <person name="Wolfe K.H."/>
            <person name="Lopes M.R."/>
            <person name="Hittinger C.T."/>
            <person name="Goeker M."/>
            <person name="Salamov A.A."/>
            <person name="Wisecaver J.H."/>
            <person name="Long T.M."/>
            <person name="Calvey C.H."/>
            <person name="Aerts A.L."/>
            <person name="Barry K.W."/>
            <person name="Choi C."/>
            <person name="Clum A."/>
            <person name="Coughlan A.Y."/>
            <person name="Deshpande S."/>
            <person name="Douglass A.P."/>
            <person name="Hanson S.J."/>
            <person name="Klenk H.-P."/>
            <person name="LaButti K.M."/>
            <person name="Lapidus A."/>
            <person name="Lindquist E.A."/>
            <person name="Lipzen A.M."/>
            <person name="Meier-Kolthoff J.P."/>
            <person name="Ohm R.A."/>
            <person name="Otillar R.P."/>
            <person name="Pangilinan J.L."/>
            <person name="Peng Y."/>
            <person name="Rokas A."/>
            <person name="Rosa C.A."/>
            <person name="Scheuner C."/>
            <person name="Sibirny A.A."/>
            <person name="Slot J.C."/>
            <person name="Stielow J.B."/>
            <person name="Sun H."/>
            <person name="Kurtzman C.P."/>
            <person name="Blackwell M."/>
            <person name="Grigoriev I.V."/>
            <person name="Jeffries T.W."/>
        </authorList>
    </citation>
    <scope>NUCLEOTIDE SEQUENCE [LARGE SCALE GENOMIC DNA]</scope>
    <source>
        <strain evidence="5">ATCC 58044 / CBS 1984 / NCYC 433 / NRRL Y-366-8</strain>
    </source>
</reference>
<dbReference type="GeneID" id="30200356"/>
<protein>
    <recommendedName>
        <fullName evidence="3">Cytoplasmic tRNA 2-thiolation protein 2</fullName>
    </recommendedName>
</protein>
<dbReference type="GO" id="GO:0001403">
    <property type="term" value="P:invasive growth in response to glucose limitation"/>
    <property type="evidence" value="ECO:0007669"/>
    <property type="project" value="EnsemblFungi"/>
</dbReference>
<dbReference type="GO" id="GO:0032447">
    <property type="term" value="P:protein urmylation"/>
    <property type="evidence" value="ECO:0007669"/>
    <property type="project" value="UniProtKB-UniRule"/>
</dbReference>
<dbReference type="PANTHER" id="PTHR20882:SF14">
    <property type="entry name" value="CYTOPLASMIC TRNA 2-THIOLATION PROTEIN 2"/>
    <property type="match status" value="1"/>
</dbReference>
<dbReference type="AlphaFoldDB" id="A0A1E3P503"/>
<dbReference type="GO" id="GO:0016779">
    <property type="term" value="F:nucleotidyltransferase activity"/>
    <property type="evidence" value="ECO:0007669"/>
    <property type="project" value="UniProtKB-UniRule"/>
</dbReference>
<dbReference type="SUPFAM" id="SSF52402">
    <property type="entry name" value="Adenine nucleotide alpha hydrolases-like"/>
    <property type="match status" value="1"/>
</dbReference>
<dbReference type="GO" id="GO:0000049">
    <property type="term" value="F:tRNA binding"/>
    <property type="evidence" value="ECO:0007669"/>
    <property type="project" value="InterPro"/>
</dbReference>
<comment type="pathway">
    <text evidence="3">tRNA modification; 5-methoxycarbonylmethyl-2-thiouridine-tRNA biosynthesis.</text>
</comment>
<dbReference type="InterPro" id="IPR014729">
    <property type="entry name" value="Rossmann-like_a/b/a_fold"/>
</dbReference>
<keyword evidence="5" id="KW-1185">Reference proteome</keyword>
<dbReference type="Proteomes" id="UP000094112">
    <property type="component" value="Unassembled WGS sequence"/>
</dbReference>
<dbReference type="Pfam" id="PF10288">
    <property type="entry name" value="CTU2"/>
    <property type="match status" value="1"/>
</dbReference>
<dbReference type="GO" id="GO:0005829">
    <property type="term" value="C:cytosol"/>
    <property type="evidence" value="ECO:0007669"/>
    <property type="project" value="EnsemblFungi"/>
</dbReference>
<dbReference type="RefSeq" id="XP_019039748.1">
    <property type="nucleotide sequence ID" value="XM_019183110.1"/>
</dbReference>
<dbReference type="STRING" id="683960.A0A1E3P503"/>
<dbReference type="InterPro" id="IPR019407">
    <property type="entry name" value="CTU2"/>
</dbReference>
<evidence type="ECO:0000256" key="1">
    <source>
        <dbReference type="ARBA" id="ARBA00022490"/>
    </source>
</evidence>
<evidence type="ECO:0000256" key="3">
    <source>
        <dbReference type="HAMAP-Rule" id="MF_03054"/>
    </source>
</evidence>
<proteinExistence type="inferred from homology"/>
<dbReference type="GO" id="GO:0002143">
    <property type="term" value="P:tRNA wobble position uridine thiolation"/>
    <property type="evidence" value="ECO:0007669"/>
    <property type="project" value="EnsemblFungi"/>
</dbReference>
<keyword evidence="2 3" id="KW-0819">tRNA processing</keyword>
<gene>
    <name evidence="3" type="primary">NCS2</name>
    <name evidence="3" type="synonym">CTU2</name>
    <name evidence="4" type="ORF">WICANDRAFT_61113</name>
</gene>
<name>A0A1E3P503_WICAA</name>
<comment type="function">
    <text evidence="3">Plays a central role in 2-thiolation of mcm(5)S(2)U at tRNA wobble positions of tRNA(Lys), tRNA(Glu) and tRNA(Gln). May act by forming a heterodimer with NCS6 that ligates sulfur from thiocarboxylated URM1 onto the uridine of tRNAs at wobble position. Prior mcm(5) tRNA modification by the elongator complex is required for 2-thiolation. May also be involved in protein urmylation.</text>
</comment>
<dbReference type="Gene3D" id="3.40.50.620">
    <property type="entry name" value="HUPs"/>
    <property type="match status" value="1"/>
</dbReference>
<evidence type="ECO:0000256" key="2">
    <source>
        <dbReference type="ARBA" id="ARBA00022694"/>
    </source>
</evidence>
<dbReference type="UniPathway" id="UPA00988"/>
<dbReference type="EMBL" id="KV454209">
    <property type="protein sequence ID" value="ODQ60541.1"/>
    <property type="molecule type" value="Genomic_DNA"/>
</dbReference>
<organism evidence="4 5">
    <name type="scientific">Wickerhamomyces anomalus (strain ATCC 58044 / CBS 1984 / NCYC 433 / NRRL Y-366-8)</name>
    <name type="common">Yeast</name>
    <name type="synonym">Hansenula anomala</name>
    <dbReference type="NCBI Taxonomy" id="683960"/>
    <lineage>
        <taxon>Eukaryota</taxon>
        <taxon>Fungi</taxon>
        <taxon>Dikarya</taxon>
        <taxon>Ascomycota</taxon>
        <taxon>Saccharomycotina</taxon>
        <taxon>Saccharomycetes</taxon>
        <taxon>Phaffomycetales</taxon>
        <taxon>Wickerhamomycetaceae</taxon>
        <taxon>Wickerhamomyces</taxon>
    </lineage>
</organism>
<dbReference type="HAMAP" id="MF_03054">
    <property type="entry name" value="CTU2"/>
    <property type="match status" value="1"/>
</dbReference>
<sequence>MSVQAELPELGNCSRCKTEKAVAVSRKEAFCKSCFIRFISGKQRKQMSDEKFKVKFGEHIVPEKVLYPISFGPSSIALLDILVSLYIEQLRNPRAKLGFELTVLYVDDSSINGYENDVDAIIQSIKTRYNSDQYSITFKKLDIDSFIGNKESLHKVTLLQNFDCFKIKKDFSELKSVNEILDVCPNRASKHDLIQIIKKELIKNFAISNDHKTIIWGHNMSRLAEEVIALTVKGRGAEIYSNLTDGVESYKEWNLEHLHPLRDVSQNEINMFINLQELSDLLLIPKDKSEKLMVKQKTINEIVADYYKVVDTGYDNIVSTVVKTGAKLVEPKKFGEKYCSICKGKIYNDPMNWLREITYNKSVSPENEIEESSLQEWKEANKDEIIELESSEKLSVDICYGCSVTLGGTKKSSLNWPVPDHERTKQEILDEFIIDNDDDE</sequence>
<evidence type="ECO:0000313" key="5">
    <source>
        <dbReference type="Proteomes" id="UP000094112"/>
    </source>
</evidence>
<dbReference type="OrthoDB" id="25129at2759"/>
<evidence type="ECO:0000313" key="4">
    <source>
        <dbReference type="EMBL" id="ODQ60541.1"/>
    </source>
</evidence>
<accession>A0A1E3P503</accession>
<dbReference type="PANTHER" id="PTHR20882">
    <property type="entry name" value="CYTOPLASMIC TRNA 2-THIOLATION PROTEIN 2"/>
    <property type="match status" value="1"/>
</dbReference>